<dbReference type="Proteomes" id="UP000261284">
    <property type="component" value="Unassembled WGS sequence"/>
</dbReference>
<comment type="caution">
    <text evidence="2">The sequence shown here is derived from an EMBL/GenBank/DDBJ whole genome shotgun (WGS) entry which is preliminary data.</text>
</comment>
<keyword evidence="1" id="KW-0472">Membrane</keyword>
<keyword evidence="1" id="KW-1133">Transmembrane helix</keyword>
<dbReference type="EMBL" id="QTJU01000008">
    <property type="protein sequence ID" value="RFM26654.1"/>
    <property type="molecule type" value="Genomic_DNA"/>
</dbReference>
<gene>
    <name evidence="2" type="ORF">DXN05_18975</name>
</gene>
<organism evidence="2 3">
    <name type="scientific">Deminuibacter soli</name>
    <dbReference type="NCBI Taxonomy" id="2291815"/>
    <lineage>
        <taxon>Bacteria</taxon>
        <taxon>Pseudomonadati</taxon>
        <taxon>Bacteroidota</taxon>
        <taxon>Chitinophagia</taxon>
        <taxon>Chitinophagales</taxon>
        <taxon>Chitinophagaceae</taxon>
        <taxon>Deminuibacter</taxon>
    </lineage>
</organism>
<evidence type="ECO:0008006" key="4">
    <source>
        <dbReference type="Google" id="ProtNLM"/>
    </source>
</evidence>
<dbReference type="OrthoDB" id="745212at2"/>
<keyword evidence="3" id="KW-1185">Reference proteome</keyword>
<accession>A0A3E1NFR7</accession>
<evidence type="ECO:0000313" key="2">
    <source>
        <dbReference type="EMBL" id="RFM26654.1"/>
    </source>
</evidence>
<feature type="transmembrane region" description="Helical" evidence="1">
    <location>
        <begin position="328"/>
        <end position="349"/>
    </location>
</feature>
<dbReference type="RefSeq" id="WP_116848858.1">
    <property type="nucleotide sequence ID" value="NZ_QTJU01000008.1"/>
</dbReference>
<sequence>MQQTTGNDMNFEDREFSLAQTWHQWTNAGMQVLHHWKKLLAAAAVGALLGGIYAAIKPVTYTASMSFVMEDTKTAGGSLMSALSGLGIDMGGLSGGSGMLAGDNIQALVKSPSFVRRTLLTPYNDTGNYSLADKYAEIYQLKEKWLHHKKVQQLVQFPVNSHFTRLQDSLMQRIIKSIVEGSLAINKPDKKLNIFQLDVSMREEKLSQLFCERLLSGTINFYIDTKTHRLKVNVDRLQQRADSISTLLNHKTLSSSQSDIMLLDANPAYAGPVASAEITSREKLLLTTIYAEVVKNLELSKTALAQETPVVQIIDNPDLPLKRNESKWYVTGFAGAALCTLAIALLLLFQTSKRLPDS</sequence>
<feature type="transmembrane region" description="Helical" evidence="1">
    <location>
        <begin position="39"/>
        <end position="56"/>
    </location>
</feature>
<evidence type="ECO:0000313" key="3">
    <source>
        <dbReference type="Proteomes" id="UP000261284"/>
    </source>
</evidence>
<name>A0A3E1NFR7_9BACT</name>
<protein>
    <recommendedName>
        <fullName evidence="4">Lipopolysaccharide biosynthesis protein</fullName>
    </recommendedName>
</protein>
<evidence type="ECO:0000256" key="1">
    <source>
        <dbReference type="SAM" id="Phobius"/>
    </source>
</evidence>
<reference evidence="2 3" key="1">
    <citation type="submission" date="2018-08" db="EMBL/GenBank/DDBJ databases">
        <title>Chitinophagaceae sp. K23C18032701, a novel bacterium isolated from forest soil.</title>
        <authorList>
            <person name="Wang C."/>
        </authorList>
    </citation>
    <scope>NUCLEOTIDE SEQUENCE [LARGE SCALE GENOMIC DNA]</scope>
    <source>
        <strain evidence="2 3">K23C18032701</strain>
    </source>
</reference>
<proteinExistence type="predicted"/>
<keyword evidence="1" id="KW-0812">Transmembrane</keyword>
<dbReference type="AlphaFoldDB" id="A0A3E1NFR7"/>